<feature type="domain" description="PIH1D1/2/3 CS-like" evidence="3">
    <location>
        <begin position="119"/>
        <end position="215"/>
    </location>
</feature>
<comment type="caution">
    <text evidence="4">The sequence shown here is derived from an EMBL/GenBank/DDBJ whole genome shotgun (WGS) entry which is preliminary data.</text>
</comment>
<dbReference type="Gene3D" id="2.60.40.790">
    <property type="match status" value="1"/>
</dbReference>
<keyword evidence="5" id="KW-1185">Reference proteome</keyword>
<accession>A0ABN9MJ81</accession>
<comment type="similarity">
    <text evidence="1">Belongs to the PIH1 family.</text>
</comment>
<protein>
    <recommendedName>
        <fullName evidence="3">PIH1D1/2/3 CS-like domain-containing protein</fullName>
    </recommendedName>
</protein>
<keyword evidence="2" id="KW-0472">Membrane</keyword>
<organism evidence="4 5">
    <name type="scientific">Ranitomeya imitator</name>
    <name type="common">mimic poison frog</name>
    <dbReference type="NCBI Taxonomy" id="111125"/>
    <lineage>
        <taxon>Eukaryota</taxon>
        <taxon>Metazoa</taxon>
        <taxon>Chordata</taxon>
        <taxon>Craniata</taxon>
        <taxon>Vertebrata</taxon>
        <taxon>Euteleostomi</taxon>
        <taxon>Amphibia</taxon>
        <taxon>Batrachia</taxon>
        <taxon>Anura</taxon>
        <taxon>Neobatrachia</taxon>
        <taxon>Hyloidea</taxon>
        <taxon>Dendrobatidae</taxon>
        <taxon>Dendrobatinae</taxon>
        <taxon>Ranitomeya</taxon>
    </lineage>
</organism>
<keyword evidence="2" id="KW-0812">Transmembrane</keyword>
<dbReference type="InterPro" id="IPR026697">
    <property type="entry name" value="DNAAF6"/>
</dbReference>
<dbReference type="EMBL" id="CAUEEQ010076644">
    <property type="protein sequence ID" value="CAJ0966749.1"/>
    <property type="molecule type" value="Genomic_DNA"/>
</dbReference>
<dbReference type="PANTHER" id="PTHR21083:SF0">
    <property type="entry name" value="DYNEIN AXONEMAL ASSEMBLY FACTOR 6"/>
    <property type="match status" value="1"/>
</dbReference>
<evidence type="ECO:0000256" key="2">
    <source>
        <dbReference type="SAM" id="Phobius"/>
    </source>
</evidence>
<keyword evidence="2" id="KW-1133">Transmembrane helix</keyword>
<proteinExistence type="inferred from homology"/>
<reference evidence="4" key="1">
    <citation type="submission" date="2023-07" db="EMBL/GenBank/DDBJ databases">
        <authorList>
            <person name="Stuckert A."/>
        </authorList>
    </citation>
    <scope>NUCLEOTIDE SEQUENCE</scope>
</reference>
<dbReference type="InterPro" id="IPR008978">
    <property type="entry name" value="HSP20-like_chaperone"/>
</dbReference>
<sequence>NHVAVETYWGPLRRHRRDSRYLRPSLFIILSVQVLLVMDHRHGDFSSPLSIEALCELLNNSGDDNEPLCVLRDESREHWACRAGEQKLPPKDKSSKAIWSVTEVPDGSQSDDSLDPRKQPKYEIHFKQRVGSEDLFMGLSRKNPSTACCEDLVVKIHLPNTRASDMSLDITRKFLDLRTPRYKLGLHLPHPVNEKIGKAQFKVDTETLEVTLAVVRDLDFVNFS</sequence>
<feature type="non-terminal residue" evidence="4">
    <location>
        <position position="1"/>
    </location>
</feature>
<evidence type="ECO:0000259" key="3">
    <source>
        <dbReference type="Pfam" id="PF18201"/>
    </source>
</evidence>
<name>A0ABN9MJ81_9NEOB</name>
<dbReference type="InterPro" id="IPR041442">
    <property type="entry name" value="PIH1D1/2/3_CS-like"/>
</dbReference>
<gene>
    <name evidence="4" type="ORF">RIMI_LOCUS21606750</name>
</gene>
<evidence type="ECO:0000313" key="5">
    <source>
        <dbReference type="Proteomes" id="UP001176940"/>
    </source>
</evidence>
<dbReference type="PANTHER" id="PTHR21083">
    <property type="entry name" value="TWISTER"/>
    <property type="match status" value="1"/>
</dbReference>
<evidence type="ECO:0000256" key="1">
    <source>
        <dbReference type="ARBA" id="ARBA00008511"/>
    </source>
</evidence>
<dbReference type="Pfam" id="PF18201">
    <property type="entry name" value="PIH1_CS"/>
    <property type="match status" value="1"/>
</dbReference>
<dbReference type="Proteomes" id="UP001176940">
    <property type="component" value="Unassembled WGS sequence"/>
</dbReference>
<feature type="transmembrane region" description="Helical" evidence="2">
    <location>
        <begin position="21"/>
        <end position="38"/>
    </location>
</feature>
<evidence type="ECO:0000313" key="4">
    <source>
        <dbReference type="EMBL" id="CAJ0966749.1"/>
    </source>
</evidence>